<accession>N1PIN1</accession>
<evidence type="ECO:0000313" key="12">
    <source>
        <dbReference type="Proteomes" id="UP000016933"/>
    </source>
</evidence>
<comment type="function">
    <text evidence="8">Component of the Mediator complex, a coactivator involved in the regulated transcription of nearly all RNA polymerase II-dependent genes. Mediator functions as a bridge to convey information from gene-specific regulatory proteins to the basal RNA polymerase II transcription machinery. Mediator is recruited to promoters by direct interactions with regulatory proteins and serves as a scaffold for the assembly of a functional preinitiation complex with RNA polymerase II and the general transcription factors.</text>
</comment>
<dbReference type="GO" id="GO:0070847">
    <property type="term" value="C:core mediator complex"/>
    <property type="evidence" value="ECO:0007669"/>
    <property type="project" value="TreeGrafter"/>
</dbReference>
<dbReference type="PANTHER" id="PTHR13208:SF2">
    <property type="entry name" value="MEDIATOR OF RNA POLYMERASE II TRANSCRIPTION SUBUNIT 4"/>
    <property type="match status" value="1"/>
</dbReference>
<evidence type="ECO:0000256" key="1">
    <source>
        <dbReference type="ARBA" id="ARBA00004123"/>
    </source>
</evidence>
<dbReference type="HOGENOM" id="CLU_057381_0_0_1"/>
<dbReference type="STRING" id="675120.N1PIN1"/>
<feature type="coiled-coil region" evidence="9">
    <location>
        <begin position="36"/>
        <end position="63"/>
    </location>
</feature>
<keyword evidence="6 8" id="KW-0539">Nucleus</keyword>
<evidence type="ECO:0000256" key="2">
    <source>
        <dbReference type="ARBA" id="ARBA00009626"/>
    </source>
</evidence>
<evidence type="ECO:0000256" key="8">
    <source>
        <dbReference type="RuleBase" id="RU364141"/>
    </source>
</evidence>
<evidence type="ECO:0000256" key="9">
    <source>
        <dbReference type="SAM" id="Coils"/>
    </source>
</evidence>
<proteinExistence type="inferred from homology"/>
<evidence type="ECO:0000313" key="11">
    <source>
        <dbReference type="EMBL" id="EME42222.1"/>
    </source>
</evidence>
<evidence type="ECO:0000256" key="3">
    <source>
        <dbReference type="ARBA" id="ARBA00020629"/>
    </source>
</evidence>
<evidence type="ECO:0000256" key="10">
    <source>
        <dbReference type="SAM" id="MobiDB-lite"/>
    </source>
</evidence>
<comment type="similarity">
    <text evidence="2 8">Belongs to the Mediator complex subunit 4 family.</text>
</comment>
<evidence type="ECO:0000256" key="5">
    <source>
        <dbReference type="ARBA" id="ARBA00023163"/>
    </source>
</evidence>
<feature type="compositionally biased region" description="Polar residues" evidence="10">
    <location>
        <begin position="140"/>
        <end position="158"/>
    </location>
</feature>
<dbReference type="EMBL" id="KB446541">
    <property type="protein sequence ID" value="EME42222.1"/>
    <property type="molecule type" value="Genomic_DNA"/>
</dbReference>
<dbReference type="OrthoDB" id="1929813at2759"/>
<reference evidence="12" key="1">
    <citation type="journal article" date="2012" name="PLoS Genet.">
        <title>The genomes of the fungal plant pathogens Cladosporium fulvum and Dothistroma septosporum reveal adaptation to different hosts and lifestyles but also signatures of common ancestry.</title>
        <authorList>
            <person name="de Wit P.J.G.M."/>
            <person name="van der Burgt A."/>
            <person name="Oekmen B."/>
            <person name="Stergiopoulos I."/>
            <person name="Abd-Elsalam K.A."/>
            <person name="Aerts A.L."/>
            <person name="Bahkali A.H."/>
            <person name="Beenen H.G."/>
            <person name="Chettri P."/>
            <person name="Cox M.P."/>
            <person name="Datema E."/>
            <person name="de Vries R.P."/>
            <person name="Dhillon B."/>
            <person name="Ganley A.R."/>
            <person name="Griffiths S.A."/>
            <person name="Guo Y."/>
            <person name="Hamelin R.C."/>
            <person name="Henrissat B."/>
            <person name="Kabir M.S."/>
            <person name="Jashni M.K."/>
            <person name="Kema G."/>
            <person name="Klaubauf S."/>
            <person name="Lapidus A."/>
            <person name="Levasseur A."/>
            <person name="Lindquist E."/>
            <person name="Mehrabi R."/>
            <person name="Ohm R.A."/>
            <person name="Owen T.J."/>
            <person name="Salamov A."/>
            <person name="Schwelm A."/>
            <person name="Schijlen E."/>
            <person name="Sun H."/>
            <person name="van den Burg H.A."/>
            <person name="van Ham R.C.H.J."/>
            <person name="Zhang S."/>
            <person name="Goodwin S.B."/>
            <person name="Grigoriev I.V."/>
            <person name="Collemare J."/>
            <person name="Bradshaw R.E."/>
        </authorList>
    </citation>
    <scope>NUCLEOTIDE SEQUENCE [LARGE SCALE GENOMIC DNA]</scope>
    <source>
        <strain evidence="12">NZE10 / CBS 128990</strain>
    </source>
</reference>
<feature type="compositionally biased region" description="Basic and acidic residues" evidence="10">
    <location>
        <begin position="229"/>
        <end position="253"/>
    </location>
</feature>
<protein>
    <recommendedName>
        <fullName evidence="3 8">Mediator of RNA polymerase II transcription subunit 4</fullName>
    </recommendedName>
    <alternativeName>
        <fullName evidence="7 8">Mediator complex subunit 4</fullName>
    </alternativeName>
</protein>
<keyword evidence="8" id="KW-0010">Activator</keyword>
<organism evidence="11 12">
    <name type="scientific">Dothistroma septosporum (strain NZE10 / CBS 128990)</name>
    <name type="common">Red band needle blight fungus</name>
    <name type="synonym">Mycosphaerella pini</name>
    <dbReference type="NCBI Taxonomy" id="675120"/>
    <lineage>
        <taxon>Eukaryota</taxon>
        <taxon>Fungi</taxon>
        <taxon>Dikarya</taxon>
        <taxon>Ascomycota</taxon>
        <taxon>Pezizomycotina</taxon>
        <taxon>Dothideomycetes</taxon>
        <taxon>Dothideomycetidae</taxon>
        <taxon>Mycosphaerellales</taxon>
        <taxon>Mycosphaerellaceae</taxon>
        <taxon>Dothistroma</taxon>
    </lineage>
</organism>
<dbReference type="GO" id="GO:0006357">
    <property type="term" value="P:regulation of transcription by RNA polymerase II"/>
    <property type="evidence" value="ECO:0007669"/>
    <property type="project" value="InterPro"/>
</dbReference>
<keyword evidence="9" id="KW-0175">Coiled coil</keyword>
<dbReference type="Pfam" id="PF10018">
    <property type="entry name" value="Med4"/>
    <property type="match status" value="1"/>
</dbReference>
<evidence type="ECO:0000256" key="4">
    <source>
        <dbReference type="ARBA" id="ARBA00023015"/>
    </source>
</evidence>
<feature type="region of interest" description="Disordered" evidence="10">
    <location>
        <begin position="222"/>
        <end position="276"/>
    </location>
</feature>
<comment type="subunit">
    <text evidence="8">Component of the Mediator complex.</text>
</comment>
<sequence>MDTEFQITFQRVETALQRLTDSIAAYNPSTTAAEELAEADAAVAEKVEKLVKHQQNYQRIQELRKTADSLDETIKSTIRVLADTRKEIQSIPISDTGELRREVRVDDLLAYAKFIAPTTVPPTLSKSFVAIPEEKKDSADAQTTNGIATPPQGFSQDVDNPAYVKSEGREKGIEQMAPADKEWLRPMNLEFDPWPNVDQMKRGALGRIQVMIEAGKDPASVLGAAEQAEVDRKKKEDADRQRLEEEERTRRNAQEWGYSAPRRGTIVAEPFNPDDL</sequence>
<dbReference type="InterPro" id="IPR019258">
    <property type="entry name" value="Mediator_Med4"/>
</dbReference>
<dbReference type="GO" id="GO:0003712">
    <property type="term" value="F:transcription coregulator activity"/>
    <property type="evidence" value="ECO:0007669"/>
    <property type="project" value="InterPro"/>
</dbReference>
<keyword evidence="5 8" id="KW-0804">Transcription</keyword>
<comment type="subcellular location">
    <subcellularLocation>
        <location evidence="1 8">Nucleus</location>
    </subcellularLocation>
</comment>
<reference evidence="11 12" key="2">
    <citation type="journal article" date="2012" name="PLoS Pathog.">
        <title>Diverse lifestyles and strategies of plant pathogenesis encoded in the genomes of eighteen Dothideomycetes fungi.</title>
        <authorList>
            <person name="Ohm R.A."/>
            <person name="Feau N."/>
            <person name="Henrissat B."/>
            <person name="Schoch C.L."/>
            <person name="Horwitz B.A."/>
            <person name="Barry K.W."/>
            <person name="Condon B.J."/>
            <person name="Copeland A.C."/>
            <person name="Dhillon B."/>
            <person name="Glaser F."/>
            <person name="Hesse C.N."/>
            <person name="Kosti I."/>
            <person name="LaButti K."/>
            <person name="Lindquist E.A."/>
            <person name="Lucas S."/>
            <person name="Salamov A.A."/>
            <person name="Bradshaw R.E."/>
            <person name="Ciuffetti L."/>
            <person name="Hamelin R.C."/>
            <person name="Kema G.H.J."/>
            <person name="Lawrence C."/>
            <person name="Scott J.A."/>
            <person name="Spatafora J.W."/>
            <person name="Turgeon B.G."/>
            <person name="de Wit P.J.G.M."/>
            <person name="Zhong S."/>
            <person name="Goodwin S.B."/>
            <person name="Grigoriev I.V."/>
        </authorList>
    </citation>
    <scope>NUCLEOTIDE SEQUENCE [LARGE SCALE GENOMIC DNA]</scope>
    <source>
        <strain evidence="12">NZE10 / CBS 128990</strain>
    </source>
</reference>
<gene>
    <name evidence="8" type="primary">MED4</name>
    <name evidence="11" type="ORF">DOTSEDRAFT_175145</name>
</gene>
<evidence type="ECO:0000256" key="6">
    <source>
        <dbReference type="ARBA" id="ARBA00023242"/>
    </source>
</evidence>
<dbReference type="eggNOG" id="ENOG502SCD7">
    <property type="taxonomic scope" value="Eukaryota"/>
</dbReference>
<name>N1PIN1_DOTSN</name>
<dbReference type="Proteomes" id="UP000016933">
    <property type="component" value="Unassembled WGS sequence"/>
</dbReference>
<dbReference type="GO" id="GO:0016592">
    <property type="term" value="C:mediator complex"/>
    <property type="evidence" value="ECO:0007669"/>
    <property type="project" value="InterPro"/>
</dbReference>
<evidence type="ECO:0000256" key="7">
    <source>
        <dbReference type="ARBA" id="ARBA00031257"/>
    </source>
</evidence>
<keyword evidence="4 8" id="KW-0805">Transcription regulation</keyword>
<dbReference type="PANTHER" id="PTHR13208">
    <property type="entry name" value="MEDIATOR OF RNA POLYMERASE II TRANSCRIPTION SUBUNIT 4"/>
    <property type="match status" value="1"/>
</dbReference>
<feature type="region of interest" description="Disordered" evidence="10">
    <location>
        <begin position="135"/>
        <end position="159"/>
    </location>
</feature>
<dbReference type="AlphaFoldDB" id="N1PIN1"/>
<keyword evidence="12" id="KW-1185">Reference proteome</keyword>
<dbReference type="OMA" id="WPLEDKI"/>